<gene>
    <name evidence="1" type="ORF">AYI69_g6660</name>
</gene>
<comment type="caution">
    <text evidence="1">The sequence shown here is derived from an EMBL/GenBank/DDBJ whole genome shotgun (WGS) entry which is preliminary data.</text>
</comment>
<evidence type="ECO:0000313" key="1">
    <source>
        <dbReference type="EMBL" id="OMJ19344.1"/>
    </source>
</evidence>
<sequence length="179" mass="20526">MQRWPEFYTALSSYSTSNSRIPDRWIEVLGNKKDNPLDINQDFSWDEVRMVLMSLALDKAPGSDGLEVGWYKVLFNDYDVYCPESHMAKALLNLLQTIWRNGKIPKIWNITEIAPIPKKGDLKLLDNYRGIALIPVGMKILGRINIGRITRQLEARKKISFLQAGFRRGEEAMAQVVSL</sequence>
<keyword evidence="1" id="KW-0808">Transferase</keyword>
<evidence type="ECO:0000313" key="2">
    <source>
        <dbReference type="Proteomes" id="UP000187429"/>
    </source>
</evidence>
<dbReference type="Proteomes" id="UP000187429">
    <property type="component" value="Unassembled WGS sequence"/>
</dbReference>
<protein>
    <submittedName>
        <fullName evidence="1">LINE-1 reverse transcriptase-like protein</fullName>
    </submittedName>
</protein>
<dbReference type="AlphaFoldDB" id="A0A1R1XXV4"/>
<proteinExistence type="predicted"/>
<dbReference type="EMBL" id="LSSM01003036">
    <property type="protein sequence ID" value="OMJ19344.1"/>
    <property type="molecule type" value="Genomic_DNA"/>
</dbReference>
<dbReference type="GO" id="GO:0003964">
    <property type="term" value="F:RNA-directed DNA polymerase activity"/>
    <property type="evidence" value="ECO:0007669"/>
    <property type="project" value="UniProtKB-KW"/>
</dbReference>
<dbReference type="PANTHER" id="PTHR19446">
    <property type="entry name" value="REVERSE TRANSCRIPTASES"/>
    <property type="match status" value="1"/>
</dbReference>
<keyword evidence="1" id="KW-0548">Nucleotidyltransferase</keyword>
<organism evidence="1 2">
    <name type="scientific">Smittium culicis</name>
    <dbReference type="NCBI Taxonomy" id="133412"/>
    <lineage>
        <taxon>Eukaryota</taxon>
        <taxon>Fungi</taxon>
        <taxon>Fungi incertae sedis</taxon>
        <taxon>Zoopagomycota</taxon>
        <taxon>Kickxellomycotina</taxon>
        <taxon>Harpellomycetes</taxon>
        <taxon>Harpellales</taxon>
        <taxon>Legeriomycetaceae</taxon>
        <taxon>Smittium</taxon>
    </lineage>
</organism>
<keyword evidence="1" id="KW-0695">RNA-directed DNA polymerase</keyword>
<accession>A0A1R1XXV4</accession>
<keyword evidence="2" id="KW-1185">Reference proteome</keyword>
<name>A0A1R1XXV4_9FUNG</name>
<dbReference type="OrthoDB" id="407509at2759"/>
<reference evidence="2" key="1">
    <citation type="submission" date="2017-01" db="EMBL/GenBank/DDBJ databases">
        <authorList>
            <person name="Wang Y."/>
            <person name="White M."/>
            <person name="Kvist S."/>
            <person name="Moncalvo J.-M."/>
        </authorList>
    </citation>
    <scope>NUCLEOTIDE SEQUENCE [LARGE SCALE GENOMIC DNA]</scope>
    <source>
        <strain evidence="2">ID-206-W2</strain>
    </source>
</reference>